<dbReference type="EMBL" id="CP067089">
    <property type="protein sequence ID" value="QQO10270.1"/>
    <property type="molecule type" value="Genomic_DNA"/>
</dbReference>
<dbReference type="Proteomes" id="UP000595917">
    <property type="component" value="Chromosome"/>
</dbReference>
<reference evidence="3" key="1">
    <citation type="submission" date="2021-01" db="EMBL/GenBank/DDBJ databases">
        <title>Description of Breznakiella homolactica.</title>
        <authorList>
            <person name="Song Y."/>
            <person name="Brune A."/>
        </authorList>
    </citation>
    <scope>NUCLEOTIDE SEQUENCE</scope>
    <source>
        <strain evidence="3">RmG30</strain>
    </source>
</reference>
<sequence>MATLERDWNPKFEALKKSSRNTKNYRETIGLTLELHSLVHFSDMSGYTGKTFYDEIWDGLSEEVFRYVPPKKGMSIAWYLWHLNRIEDLVSNILINDSKQVFNKTWQKKLKTKFTDTGNAMDRTQVTAFSAEVGMQELYDYTNAVGRQTEKILKSLGPEDLSRKPEQGSLDRLLPEGGLTEEEGSIWLRDFWGKKTVAGLMMLPLTRHHLMHIPQCLAIKKHVAERTPAD</sequence>
<dbReference type="InterPro" id="IPR034660">
    <property type="entry name" value="DinB/YfiT-like"/>
</dbReference>
<dbReference type="SUPFAM" id="SSF109854">
    <property type="entry name" value="DinB/YfiT-like putative metalloenzymes"/>
    <property type="match status" value="1"/>
</dbReference>
<evidence type="ECO:0000259" key="2">
    <source>
        <dbReference type="Pfam" id="PF12867"/>
    </source>
</evidence>
<dbReference type="InterPro" id="IPR024775">
    <property type="entry name" value="DinB-like"/>
</dbReference>
<feature type="region of interest" description="Disordered" evidence="1">
    <location>
        <begin position="156"/>
        <end position="175"/>
    </location>
</feature>
<gene>
    <name evidence="3" type="ORF">JFL75_04945</name>
</gene>
<dbReference type="Pfam" id="PF12867">
    <property type="entry name" value="DinB_2"/>
    <property type="match status" value="1"/>
</dbReference>
<feature type="domain" description="DinB-like" evidence="2">
    <location>
        <begin position="54"/>
        <end position="166"/>
    </location>
</feature>
<keyword evidence="4" id="KW-1185">Reference proteome</keyword>
<dbReference type="KEGG" id="bhc:JFL75_04945"/>
<evidence type="ECO:0000313" key="3">
    <source>
        <dbReference type="EMBL" id="QQO10270.1"/>
    </source>
</evidence>
<evidence type="ECO:0000256" key="1">
    <source>
        <dbReference type="SAM" id="MobiDB-lite"/>
    </source>
</evidence>
<proteinExistence type="predicted"/>
<dbReference type="RefSeq" id="WP_215627574.1">
    <property type="nucleotide sequence ID" value="NZ_CP067089.2"/>
</dbReference>
<organism evidence="3 4">
    <name type="scientific">Breznakiella homolactica</name>
    <dbReference type="NCBI Taxonomy" id="2798577"/>
    <lineage>
        <taxon>Bacteria</taxon>
        <taxon>Pseudomonadati</taxon>
        <taxon>Spirochaetota</taxon>
        <taxon>Spirochaetia</taxon>
        <taxon>Spirochaetales</taxon>
        <taxon>Breznakiellaceae</taxon>
        <taxon>Breznakiella</taxon>
    </lineage>
</organism>
<accession>A0A7T7XPT3</accession>
<protein>
    <submittedName>
        <fullName evidence="3">DinB family protein</fullName>
    </submittedName>
</protein>
<name>A0A7T7XPT3_9SPIR</name>
<dbReference type="Gene3D" id="1.20.120.450">
    <property type="entry name" value="dinb family like domain"/>
    <property type="match status" value="1"/>
</dbReference>
<dbReference type="AlphaFoldDB" id="A0A7T7XPT3"/>
<evidence type="ECO:0000313" key="4">
    <source>
        <dbReference type="Proteomes" id="UP000595917"/>
    </source>
</evidence>